<name>A0A8X8X0D5_SALSN</name>
<organism evidence="2">
    <name type="scientific">Salvia splendens</name>
    <name type="common">Scarlet sage</name>
    <dbReference type="NCBI Taxonomy" id="180675"/>
    <lineage>
        <taxon>Eukaryota</taxon>
        <taxon>Viridiplantae</taxon>
        <taxon>Streptophyta</taxon>
        <taxon>Embryophyta</taxon>
        <taxon>Tracheophyta</taxon>
        <taxon>Spermatophyta</taxon>
        <taxon>Magnoliopsida</taxon>
        <taxon>eudicotyledons</taxon>
        <taxon>Gunneridae</taxon>
        <taxon>Pentapetalae</taxon>
        <taxon>asterids</taxon>
        <taxon>lamiids</taxon>
        <taxon>Lamiales</taxon>
        <taxon>Lamiaceae</taxon>
        <taxon>Nepetoideae</taxon>
        <taxon>Mentheae</taxon>
        <taxon>Salviinae</taxon>
        <taxon>Salvia</taxon>
        <taxon>Salvia subgen. Calosphace</taxon>
        <taxon>core Calosphace</taxon>
    </lineage>
</organism>
<reference evidence="2" key="1">
    <citation type="submission" date="2018-01" db="EMBL/GenBank/DDBJ databases">
        <authorList>
            <person name="Mao J.F."/>
        </authorList>
    </citation>
    <scope>NUCLEOTIDE SEQUENCE</scope>
    <source>
        <strain evidence="2">Huo1</strain>
        <tissue evidence="2">Leaf</tissue>
    </source>
</reference>
<sequence length="269" mass="29792">MGRDQEEDLEIGSLYAHSVTEPTSAIFITLGQEAVYMNPEVLALLPNILGTDAESPIEFLREFDKICKVQKKLERSSEEDLKLRVISLSLKSEADSEPRHWNYDCSKKVDVNDSATVAEADDSDSEVNWLQMTSHTTTIDGGNITMAKSDVCKVVGISSIRIRTHDGVFCTLNDVRHVPQMTKNLISLSTFDSKGFSFKGEGALMHIMKSLKVVLTALKLGSIAIDKARRIGVKPQLKYGFEDMLAYALQVASEAPKSEAEEENMSRVT</sequence>
<evidence type="ECO:0000259" key="1">
    <source>
        <dbReference type="Pfam" id="PF22936"/>
    </source>
</evidence>
<feature type="domain" description="Retrovirus-related Pol polyprotein from transposon TNT 1-94-like beta-barrel" evidence="1">
    <location>
        <begin position="135"/>
        <end position="196"/>
    </location>
</feature>
<dbReference type="Proteomes" id="UP000298416">
    <property type="component" value="Unassembled WGS sequence"/>
</dbReference>
<gene>
    <name evidence="2" type="ORF">SASPL_135538</name>
</gene>
<protein>
    <recommendedName>
        <fullName evidence="1">Retrovirus-related Pol polyprotein from transposon TNT 1-94-like beta-barrel domain-containing protein</fullName>
    </recommendedName>
</protein>
<proteinExistence type="predicted"/>
<evidence type="ECO:0000313" key="2">
    <source>
        <dbReference type="EMBL" id="KAG6403321.1"/>
    </source>
</evidence>
<dbReference type="AlphaFoldDB" id="A0A8X8X0D5"/>
<comment type="caution">
    <text evidence="2">The sequence shown here is derived from an EMBL/GenBank/DDBJ whole genome shotgun (WGS) entry which is preliminary data.</text>
</comment>
<dbReference type="Pfam" id="PF22936">
    <property type="entry name" value="Pol_BBD"/>
    <property type="match status" value="1"/>
</dbReference>
<keyword evidence="3" id="KW-1185">Reference proteome</keyword>
<evidence type="ECO:0000313" key="3">
    <source>
        <dbReference type="Proteomes" id="UP000298416"/>
    </source>
</evidence>
<accession>A0A8X8X0D5</accession>
<reference evidence="2" key="2">
    <citation type="submission" date="2020-08" db="EMBL/GenBank/DDBJ databases">
        <title>Plant Genome Project.</title>
        <authorList>
            <person name="Zhang R.-G."/>
        </authorList>
    </citation>
    <scope>NUCLEOTIDE SEQUENCE</scope>
    <source>
        <strain evidence="2">Huo1</strain>
        <tissue evidence="2">Leaf</tissue>
    </source>
</reference>
<dbReference type="InterPro" id="IPR054722">
    <property type="entry name" value="PolX-like_BBD"/>
</dbReference>
<dbReference type="EMBL" id="PNBA02000013">
    <property type="protein sequence ID" value="KAG6403321.1"/>
    <property type="molecule type" value="Genomic_DNA"/>
</dbReference>